<comment type="caution">
    <text evidence="7">The sequence shown here is derived from an EMBL/GenBank/DDBJ whole genome shotgun (WGS) entry which is preliminary data.</text>
</comment>
<protein>
    <recommendedName>
        <fullName evidence="6">Clp1 P-loop domain-containing protein</fullName>
    </recommendedName>
</protein>
<organism evidence="7 8">
    <name type="scientific">Ancylostoma caninum</name>
    <name type="common">Dog hookworm</name>
    <dbReference type="NCBI Taxonomy" id="29170"/>
    <lineage>
        <taxon>Eukaryota</taxon>
        <taxon>Metazoa</taxon>
        <taxon>Ecdysozoa</taxon>
        <taxon>Nematoda</taxon>
        <taxon>Chromadorea</taxon>
        <taxon>Rhabditida</taxon>
        <taxon>Rhabditina</taxon>
        <taxon>Rhabditomorpha</taxon>
        <taxon>Strongyloidea</taxon>
        <taxon>Ancylostomatidae</taxon>
        <taxon>Ancylostomatinae</taxon>
        <taxon>Ancylostoma</taxon>
    </lineage>
</organism>
<dbReference type="GO" id="GO:0005634">
    <property type="term" value="C:nucleus"/>
    <property type="evidence" value="ECO:0007669"/>
    <property type="project" value="TreeGrafter"/>
</dbReference>
<reference evidence="7 8" key="1">
    <citation type="submission" date="2014-10" db="EMBL/GenBank/DDBJ databases">
        <title>Draft genome of the hookworm Ancylostoma caninum.</title>
        <authorList>
            <person name="Mitreva M."/>
        </authorList>
    </citation>
    <scope>NUCLEOTIDE SEQUENCE [LARGE SCALE GENOMIC DNA]</scope>
    <source>
        <strain evidence="7 8">Baltimore</strain>
    </source>
</reference>
<dbReference type="InterPro" id="IPR045116">
    <property type="entry name" value="Clp1/Grc3"/>
</dbReference>
<evidence type="ECO:0000256" key="1">
    <source>
        <dbReference type="ARBA" id="ARBA00011003"/>
    </source>
</evidence>
<proteinExistence type="inferred from homology"/>
<dbReference type="PANTHER" id="PTHR12755">
    <property type="entry name" value="CLEAVAGE/POLYADENYLATION FACTOR IA SUBUNIT CLP1P"/>
    <property type="match status" value="1"/>
</dbReference>
<dbReference type="GO" id="GO:0000448">
    <property type="term" value="P:cleavage in ITS2 between 5.8S rRNA and LSU-rRNA of tricistronic rRNA transcript (SSU-rRNA, 5.8S rRNA, LSU-rRNA)"/>
    <property type="evidence" value="ECO:0007669"/>
    <property type="project" value="TreeGrafter"/>
</dbReference>
<comment type="similarity">
    <text evidence="1">Belongs to the Clp1 family. NOL9/GRC3 subfamily.</text>
</comment>
<dbReference type="InterPro" id="IPR032319">
    <property type="entry name" value="CLP1_P"/>
</dbReference>
<keyword evidence="3" id="KW-0547">Nucleotide-binding</keyword>
<dbReference type="GO" id="GO:0051731">
    <property type="term" value="F:polynucleotide 5'-hydroxyl-kinase activity"/>
    <property type="evidence" value="ECO:0007669"/>
    <property type="project" value="InterPro"/>
</dbReference>
<dbReference type="AlphaFoldDB" id="A0A368H577"/>
<evidence type="ECO:0000313" key="8">
    <source>
        <dbReference type="Proteomes" id="UP000252519"/>
    </source>
</evidence>
<keyword evidence="4" id="KW-0418">Kinase</keyword>
<feature type="domain" description="Clp1 P-loop" evidence="6">
    <location>
        <begin position="178"/>
        <end position="366"/>
    </location>
</feature>
<evidence type="ECO:0000256" key="2">
    <source>
        <dbReference type="ARBA" id="ARBA00022679"/>
    </source>
</evidence>
<keyword evidence="5" id="KW-0067">ATP-binding</keyword>
<dbReference type="Pfam" id="PF16575">
    <property type="entry name" value="CLP1_P"/>
    <property type="match status" value="1"/>
</dbReference>
<dbReference type="EMBL" id="JOJR01000011">
    <property type="protein sequence ID" value="RCN51763.1"/>
    <property type="molecule type" value="Genomic_DNA"/>
</dbReference>
<dbReference type="OrthoDB" id="2405412at2759"/>
<evidence type="ECO:0000256" key="3">
    <source>
        <dbReference type="ARBA" id="ARBA00022741"/>
    </source>
</evidence>
<dbReference type="STRING" id="29170.A0A368H577"/>
<dbReference type="GO" id="GO:0005524">
    <property type="term" value="F:ATP binding"/>
    <property type="evidence" value="ECO:0007669"/>
    <property type="project" value="UniProtKB-KW"/>
</dbReference>
<name>A0A368H577_ANCCA</name>
<dbReference type="PANTHER" id="PTHR12755:SF3">
    <property type="entry name" value="POLYNUCLEOTIDE 5'-HYDROXYL-KINASE NOL9"/>
    <property type="match status" value="1"/>
</dbReference>
<evidence type="ECO:0000256" key="4">
    <source>
        <dbReference type="ARBA" id="ARBA00022777"/>
    </source>
</evidence>
<keyword evidence="8" id="KW-1185">Reference proteome</keyword>
<dbReference type="Proteomes" id="UP000252519">
    <property type="component" value="Unassembled WGS sequence"/>
</dbReference>
<dbReference type="InterPro" id="IPR027417">
    <property type="entry name" value="P-loop_NTPase"/>
</dbReference>
<dbReference type="Gene3D" id="3.40.50.300">
    <property type="entry name" value="P-loop containing nucleotide triphosphate hydrolases"/>
    <property type="match status" value="1"/>
</dbReference>
<accession>A0A368H577</accession>
<keyword evidence="2" id="KW-0808">Transferase</keyword>
<gene>
    <name evidence="7" type="ORF">ANCCAN_02123</name>
</gene>
<evidence type="ECO:0000313" key="7">
    <source>
        <dbReference type="EMBL" id="RCN51763.1"/>
    </source>
</evidence>
<evidence type="ECO:0000256" key="5">
    <source>
        <dbReference type="ARBA" id="ARBA00022840"/>
    </source>
</evidence>
<sequence>MLIYPGERYGFYGAARIQCLAGDLVVDKFSMPSGGYLNFDSMYLVCAPFRLSRPALFQSPATEMGTVKYKLNRLKYRLKEITPHYERIMEAVGERYPAVVVIDRKPSQTIRVLDQLVQDFFVPSTLRTSCQFDRTLFFKSDYEPYEEVSENQLQEAMGRINSKRKEGRRCIIVPVGCSGSGKSTLVRHIVNANLQQEASAIYLLDADVGQAEFTPAGCMSLWKVLLPILDIPCTHQQLTYPCSYFFGNISPADDTEKYKVIFDRLLNEFQSTSEPGSLLIINTMGWVDGLGCELLNHIFDVAQPHLALKLSADRGSFNIPSVVPDMVSVVRKFEPYQFQQKLLDRHPKPTRLSSSQLRDLAVLAYFAPSLPRPILSSVCDAQPYRVQFKDVTVCVPDDYSYVDDRYFFATLNVQIVALCSELSDQPLEVRRILGDETLPNVSITHPGSPVLNCHGFGQLPRLIRAIDLGKKLFYFLTPLSLTELAKVTVFARGTDILVPQLLLECQPATNVPYLSRPALASVSGIISDLYGGLRNVRHGRREYFPANN</sequence>
<evidence type="ECO:0000259" key="6">
    <source>
        <dbReference type="Pfam" id="PF16575"/>
    </source>
</evidence>